<dbReference type="GO" id="GO:0005886">
    <property type="term" value="C:plasma membrane"/>
    <property type="evidence" value="ECO:0007669"/>
    <property type="project" value="UniProtKB-SubCell"/>
</dbReference>
<sequence>MRISAIRTITRREVGDTLTDWRILAPMFILAFILPLLLVSAANFAIRFIADENTVPLLVPFVMLLVGFIPASFSLTTALATFVGERERNTVEALLAMPISDGELYLGKLTSSLLPPLVSAFTAMGVFCGALALGYPQLFARGLTPEYILVIFLLITTKAIVMVASAVIISSHTTSVRAANLLASFVLLPTASVVQLEAILIIGRTARAWSVLWIIVLLLSVIAITLIRTGMGAFNREEILSREHEQLNLRQIGRTFLTFFREYRPAGVPPDQYTQSRFSAARFYRRELPALLRDYRLPIAVALIAALSGLLSGGYIGSTYRVRFLDAYLSNIGTPPAPSLGLGIGIALNNVRVALLSGVFSLFVFGVFAFLVPAVAFAQIGFVASTLAERGGSWFALGHTSPLQFLLAYVVPHGIIELPTAILGSAMGLRVGAALMSPPRGFTVGQNILWALAQLAKVWLYVL</sequence>
<keyword evidence="3" id="KW-1185">Reference proteome</keyword>
<feature type="non-terminal residue" evidence="2">
    <location>
        <position position="463"/>
    </location>
</feature>
<feature type="transmembrane region" description="Helical" evidence="1">
    <location>
        <begin position="181"/>
        <end position="202"/>
    </location>
</feature>
<feature type="transmembrane region" description="Helical" evidence="1">
    <location>
        <begin position="147"/>
        <end position="169"/>
    </location>
</feature>
<evidence type="ECO:0000313" key="2">
    <source>
        <dbReference type="EMBL" id="KPV51243.1"/>
    </source>
</evidence>
<dbReference type="EMBL" id="LJCR01001004">
    <property type="protein sequence ID" value="KPV51243.1"/>
    <property type="molecule type" value="Genomic_DNA"/>
</dbReference>
<feature type="transmembrane region" description="Helical" evidence="1">
    <location>
        <begin position="337"/>
        <end position="355"/>
    </location>
</feature>
<dbReference type="InterPro" id="IPR002798">
    <property type="entry name" value="SpoIIM-like"/>
</dbReference>
<evidence type="ECO:0000256" key="1">
    <source>
        <dbReference type="SAM" id="Phobius"/>
    </source>
</evidence>
<feature type="transmembrane region" description="Helical" evidence="1">
    <location>
        <begin position="58"/>
        <end position="83"/>
    </location>
</feature>
<comment type="caution">
    <text evidence="2">The sequence shown here is derived from an EMBL/GenBank/DDBJ whole genome shotgun (WGS) entry which is preliminary data.</text>
</comment>
<organism evidence="2 3">
    <name type="scientific">Kouleothrix aurantiaca</name>
    <dbReference type="NCBI Taxonomy" id="186479"/>
    <lineage>
        <taxon>Bacteria</taxon>
        <taxon>Bacillati</taxon>
        <taxon>Chloroflexota</taxon>
        <taxon>Chloroflexia</taxon>
        <taxon>Chloroflexales</taxon>
        <taxon>Roseiflexineae</taxon>
        <taxon>Roseiflexaceae</taxon>
        <taxon>Kouleothrix</taxon>
    </lineage>
</organism>
<dbReference type="Pfam" id="PF12679">
    <property type="entry name" value="ABC2_membrane_2"/>
    <property type="match status" value="1"/>
</dbReference>
<proteinExistence type="predicted"/>
<feature type="transmembrane region" description="Helical" evidence="1">
    <location>
        <begin position="113"/>
        <end position="135"/>
    </location>
</feature>
<dbReference type="Pfam" id="PF01944">
    <property type="entry name" value="SpoIIM"/>
    <property type="match status" value="1"/>
</dbReference>
<feature type="transmembrane region" description="Helical" evidence="1">
    <location>
        <begin position="208"/>
        <end position="227"/>
    </location>
</feature>
<feature type="transmembrane region" description="Helical" evidence="1">
    <location>
        <begin position="362"/>
        <end position="385"/>
    </location>
</feature>
<keyword evidence="1" id="KW-0812">Transmembrane</keyword>
<feature type="transmembrane region" description="Helical" evidence="1">
    <location>
        <begin position="295"/>
        <end position="317"/>
    </location>
</feature>
<evidence type="ECO:0008006" key="4">
    <source>
        <dbReference type="Google" id="ProtNLM"/>
    </source>
</evidence>
<reference evidence="2 3" key="1">
    <citation type="submission" date="2015-09" db="EMBL/GenBank/DDBJ databases">
        <title>Draft genome sequence of Kouleothrix aurantiaca JCM 19913.</title>
        <authorList>
            <person name="Hemp J."/>
        </authorList>
    </citation>
    <scope>NUCLEOTIDE SEQUENCE [LARGE SCALE GENOMIC DNA]</scope>
    <source>
        <strain evidence="2 3">COM-B</strain>
    </source>
</reference>
<protein>
    <recommendedName>
        <fullName evidence="4">ABC-2 type transporter domain-containing protein</fullName>
    </recommendedName>
</protein>
<name>A0A0P9CZX6_9CHLR</name>
<feature type="transmembrane region" description="Helical" evidence="1">
    <location>
        <begin position="405"/>
        <end position="429"/>
    </location>
</feature>
<dbReference type="GO" id="GO:0140359">
    <property type="term" value="F:ABC-type transporter activity"/>
    <property type="evidence" value="ECO:0007669"/>
    <property type="project" value="InterPro"/>
</dbReference>
<keyword evidence="1" id="KW-0472">Membrane</keyword>
<accession>A0A0P9CZX6</accession>
<dbReference type="AlphaFoldDB" id="A0A0P9CZX6"/>
<dbReference type="PANTHER" id="PTHR35337">
    <property type="entry name" value="SLR1478 PROTEIN"/>
    <property type="match status" value="1"/>
</dbReference>
<dbReference type="PANTHER" id="PTHR35337:SF1">
    <property type="entry name" value="SLR1478 PROTEIN"/>
    <property type="match status" value="1"/>
</dbReference>
<feature type="transmembrane region" description="Helical" evidence="1">
    <location>
        <begin position="21"/>
        <end position="46"/>
    </location>
</feature>
<gene>
    <name evidence="2" type="ORF">SE17_22345</name>
</gene>
<keyword evidence="1" id="KW-1133">Transmembrane helix</keyword>
<dbReference type="Proteomes" id="UP000050509">
    <property type="component" value="Unassembled WGS sequence"/>
</dbReference>
<evidence type="ECO:0000313" key="3">
    <source>
        <dbReference type="Proteomes" id="UP000050509"/>
    </source>
</evidence>